<dbReference type="RefSeq" id="WP_055738385.1">
    <property type="nucleotide sequence ID" value="NZ_JAAIWL010000040.1"/>
</dbReference>
<keyword evidence="13" id="KW-1185">Reference proteome</keyword>
<evidence type="ECO:0000313" key="13">
    <source>
        <dbReference type="Proteomes" id="UP000051888"/>
    </source>
</evidence>
<gene>
    <name evidence="9" type="primary">tagU</name>
    <name evidence="12" type="ORF">AN964_03515</name>
</gene>
<reference evidence="12 13" key="1">
    <citation type="submission" date="2015-09" db="EMBL/GenBank/DDBJ databases">
        <title>Genome sequencing project for genomic taxonomy and phylogenomics of Bacillus-like bacteria.</title>
        <authorList>
            <person name="Liu B."/>
            <person name="Wang J."/>
            <person name="Zhu Y."/>
            <person name="Liu G."/>
            <person name="Chen Q."/>
            <person name="Chen Z."/>
            <person name="Lan J."/>
            <person name="Che J."/>
            <person name="Ge C."/>
            <person name="Shi H."/>
            <person name="Pan Z."/>
            <person name="Liu X."/>
        </authorList>
    </citation>
    <scope>NUCLEOTIDE SEQUENCE [LARGE SCALE GENOMIC DNA]</scope>
    <source>
        <strain evidence="12 13">LMG 18435</strain>
    </source>
</reference>
<feature type="domain" description="Cell envelope-related transcriptional attenuator" evidence="11">
    <location>
        <begin position="77"/>
        <end position="220"/>
    </location>
</feature>
<dbReference type="AlphaFoldDB" id="A0A0Q3TGB5"/>
<comment type="function">
    <text evidence="9">May catalyze the final step in cell wall teichoic acid biosynthesis, the transfer of the anionic cell wall polymers (APs) from their lipid-linked precursor to the cell wall peptidoglycan (PG).</text>
</comment>
<dbReference type="NCBIfam" id="TIGR00350">
    <property type="entry name" value="lytR_cpsA_psr"/>
    <property type="match status" value="1"/>
</dbReference>
<keyword evidence="3 9" id="KW-0808">Transferase</keyword>
<accession>A0A0Q3TGB5</accession>
<evidence type="ECO:0000313" key="12">
    <source>
        <dbReference type="EMBL" id="KQL52681.1"/>
    </source>
</evidence>
<dbReference type="PANTHER" id="PTHR33392">
    <property type="entry name" value="POLYISOPRENYL-TEICHOIC ACID--PEPTIDOGLYCAN TEICHOIC ACID TRANSFERASE TAGU"/>
    <property type="match status" value="1"/>
</dbReference>
<dbReference type="STRING" id="157838.AN964_03515"/>
<name>A0A0Q3TGB5_9BACI</name>
<dbReference type="Pfam" id="PF03816">
    <property type="entry name" value="LytR_cpsA_psr"/>
    <property type="match status" value="1"/>
</dbReference>
<evidence type="ECO:0000256" key="7">
    <source>
        <dbReference type="ARBA" id="ARBA00023136"/>
    </source>
</evidence>
<evidence type="ECO:0000256" key="3">
    <source>
        <dbReference type="ARBA" id="ARBA00022679"/>
    </source>
</evidence>
<dbReference type="PATRIC" id="fig|157838.3.peg.779"/>
<feature type="transmembrane region" description="Helical" evidence="10">
    <location>
        <begin position="6"/>
        <end position="28"/>
    </location>
</feature>
<comment type="pathway">
    <text evidence="9">Cell wall biogenesis.</text>
</comment>
<feature type="topological domain" description="Extracellular" evidence="9">
    <location>
        <begin position="26"/>
        <end position="301"/>
    </location>
</feature>
<organism evidence="12 13">
    <name type="scientific">Heyndrickxia shackletonii</name>
    <dbReference type="NCBI Taxonomy" id="157838"/>
    <lineage>
        <taxon>Bacteria</taxon>
        <taxon>Bacillati</taxon>
        <taxon>Bacillota</taxon>
        <taxon>Bacilli</taxon>
        <taxon>Bacillales</taxon>
        <taxon>Bacillaceae</taxon>
        <taxon>Heyndrickxia</taxon>
    </lineage>
</organism>
<proteinExistence type="inferred from homology"/>
<dbReference type="InterPro" id="IPR023734">
    <property type="entry name" value="TagU"/>
</dbReference>
<dbReference type="Gene3D" id="3.40.630.190">
    <property type="entry name" value="LCP protein"/>
    <property type="match status" value="1"/>
</dbReference>
<comment type="similarity">
    <text evidence="1 9">Belongs to the LytR/CpsA/Psr (LCP) family.</text>
</comment>
<dbReference type="GO" id="GO:0016780">
    <property type="term" value="F:phosphotransferase activity, for other substituted phosphate groups"/>
    <property type="evidence" value="ECO:0007669"/>
    <property type="project" value="UniProtKB-UniRule"/>
</dbReference>
<dbReference type="Proteomes" id="UP000051888">
    <property type="component" value="Unassembled WGS sequence"/>
</dbReference>
<keyword evidence="5 9" id="KW-0735">Signal-anchor</keyword>
<dbReference type="GO" id="GO:0070726">
    <property type="term" value="P:cell wall assembly"/>
    <property type="evidence" value="ECO:0007669"/>
    <property type="project" value="UniProtKB-UniRule"/>
</dbReference>
<comment type="subcellular location">
    <subcellularLocation>
        <location evidence="9">Cell membrane</location>
        <topology evidence="9">Single-pass type II membrane protein</topology>
    </subcellularLocation>
</comment>
<evidence type="ECO:0000259" key="11">
    <source>
        <dbReference type="Pfam" id="PF03816"/>
    </source>
</evidence>
<evidence type="ECO:0000256" key="9">
    <source>
        <dbReference type="HAMAP-Rule" id="MF_01140"/>
    </source>
</evidence>
<dbReference type="OrthoDB" id="27330at2"/>
<evidence type="ECO:0000256" key="1">
    <source>
        <dbReference type="ARBA" id="ARBA00006068"/>
    </source>
</evidence>
<protein>
    <recommendedName>
        <fullName evidence="9">Polyisoprenyl-teichoic acid--peptidoglycan teichoic acid transferase TagU</fullName>
        <ecNumber evidence="9">2.7.8.-</ecNumber>
    </recommendedName>
</protein>
<keyword evidence="6 9" id="KW-1133">Transmembrane helix</keyword>
<evidence type="ECO:0000256" key="10">
    <source>
        <dbReference type="SAM" id="Phobius"/>
    </source>
</evidence>
<sequence>MKKKILISILSIIGVLVIAIGSYAFYLYHSVKETAIKMHEPVKLEAPHKTPVMTKENAQPISILLLGVDERKGDVGRSDTTIVMTLNPERSSMQMVSIPRDTRTEIVGHGTVDKINHAYAFGGPKMSMETVEKFTGIPLNYYIRVNMEALIALVDAVDGITVQNNIDFTEAGYHFQKGAVPLNGKKALAYVRMRHQDPNGDFGRNERQRKIITGVIDKAASIKSVTRFDDILNALGKNVKTNMTFDDMMNIQKNYRNCRNNIYEYEVKGTGQMINNIYYLVVPDKEKAKVSKMLKDNLTEN</sequence>
<evidence type="ECO:0000256" key="4">
    <source>
        <dbReference type="ARBA" id="ARBA00022692"/>
    </source>
</evidence>
<comment type="caution">
    <text evidence="12">The sequence shown here is derived from an EMBL/GenBank/DDBJ whole genome shotgun (WGS) entry which is preliminary data.</text>
</comment>
<dbReference type="PANTHER" id="PTHR33392:SF6">
    <property type="entry name" value="POLYISOPRENYL-TEICHOIC ACID--PEPTIDOGLYCAN TEICHOIC ACID TRANSFERASE TAGU"/>
    <property type="match status" value="1"/>
</dbReference>
<feature type="topological domain" description="Cytoplasmic" evidence="9">
    <location>
        <begin position="1"/>
        <end position="4"/>
    </location>
</feature>
<keyword evidence="8 9" id="KW-0961">Cell wall biogenesis/degradation</keyword>
<evidence type="ECO:0000256" key="5">
    <source>
        <dbReference type="ARBA" id="ARBA00022968"/>
    </source>
</evidence>
<dbReference type="InterPro" id="IPR050922">
    <property type="entry name" value="LytR/CpsA/Psr_CW_biosynth"/>
</dbReference>
<dbReference type="HAMAP" id="MF_01140">
    <property type="entry name" value="TagU_transferase"/>
    <property type="match status" value="1"/>
</dbReference>
<evidence type="ECO:0000256" key="8">
    <source>
        <dbReference type="ARBA" id="ARBA00023316"/>
    </source>
</evidence>
<dbReference type="EMBL" id="LJJC01000004">
    <property type="protein sequence ID" value="KQL52681.1"/>
    <property type="molecule type" value="Genomic_DNA"/>
</dbReference>
<dbReference type="InterPro" id="IPR004474">
    <property type="entry name" value="LytR_CpsA_psr"/>
</dbReference>
<keyword evidence="2 9" id="KW-1003">Cell membrane</keyword>
<keyword evidence="4 9" id="KW-0812">Transmembrane</keyword>
<evidence type="ECO:0000256" key="2">
    <source>
        <dbReference type="ARBA" id="ARBA00022475"/>
    </source>
</evidence>
<dbReference type="GO" id="GO:0005886">
    <property type="term" value="C:plasma membrane"/>
    <property type="evidence" value="ECO:0007669"/>
    <property type="project" value="UniProtKB-SubCell"/>
</dbReference>
<evidence type="ECO:0000256" key="6">
    <source>
        <dbReference type="ARBA" id="ARBA00022989"/>
    </source>
</evidence>
<keyword evidence="7 9" id="KW-0472">Membrane</keyword>
<dbReference type="EC" id="2.7.8.-" evidence="9"/>